<dbReference type="SMART" id="SM00343">
    <property type="entry name" value="ZnF_C2HC"/>
    <property type="match status" value="1"/>
</dbReference>
<dbReference type="GO" id="GO:0008270">
    <property type="term" value="F:zinc ion binding"/>
    <property type="evidence" value="ECO:0007669"/>
    <property type="project" value="UniProtKB-KW"/>
</dbReference>
<name>A0AAE1N2L0_9FABA</name>
<dbReference type="Pfam" id="PF00078">
    <property type="entry name" value="RVT_1"/>
    <property type="match status" value="1"/>
</dbReference>
<accession>A0AAE1N2L0</accession>
<dbReference type="GO" id="GO:0003676">
    <property type="term" value="F:nucleic acid binding"/>
    <property type="evidence" value="ECO:0007669"/>
    <property type="project" value="InterPro"/>
</dbReference>
<evidence type="ECO:0000256" key="2">
    <source>
        <dbReference type="SAM" id="MobiDB-lite"/>
    </source>
</evidence>
<dbReference type="Pfam" id="PF13966">
    <property type="entry name" value="zf-RVT"/>
    <property type="match status" value="1"/>
</dbReference>
<keyword evidence="1" id="KW-0479">Metal-binding</keyword>
<evidence type="ECO:0000259" key="3">
    <source>
        <dbReference type="PROSITE" id="PS50158"/>
    </source>
</evidence>
<dbReference type="Pfam" id="PF03372">
    <property type="entry name" value="Exo_endo_phos"/>
    <property type="match status" value="1"/>
</dbReference>
<dbReference type="SUPFAM" id="SSF56672">
    <property type="entry name" value="DNA/RNA polymerases"/>
    <property type="match status" value="1"/>
</dbReference>
<evidence type="ECO:0000313" key="5">
    <source>
        <dbReference type="EMBL" id="KAK4281266.1"/>
    </source>
</evidence>
<dbReference type="CDD" id="cd06222">
    <property type="entry name" value="RNase_H_like"/>
    <property type="match status" value="1"/>
</dbReference>
<dbReference type="InterPro" id="IPR036691">
    <property type="entry name" value="Endo/exonu/phosph_ase_sf"/>
</dbReference>
<dbReference type="InterPro" id="IPR001878">
    <property type="entry name" value="Znf_CCHC"/>
</dbReference>
<dbReference type="InterPro" id="IPR002156">
    <property type="entry name" value="RNaseH_domain"/>
</dbReference>
<dbReference type="GO" id="GO:0004523">
    <property type="term" value="F:RNA-DNA hybrid ribonuclease activity"/>
    <property type="evidence" value="ECO:0007669"/>
    <property type="project" value="InterPro"/>
</dbReference>
<dbReference type="InterPro" id="IPR043502">
    <property type="entry name" value="DNA/RNA_pol_sf"/>
</dbReference>
<keyword evidence="1" id="KW-0863">Zinc-finger</keyword>
<dbReference type="PANTHER" id="PTHR31635:SF196">
    <property type="entry name" value="REVERSE TRANSCRIPTASE DOMAIN-CONTAINING PROTEIN-RELATED"/>
    <property type="match status" value="1"/>
</dbReference>
<evidence type="ECO:0000259" key="4">
    <source>
        <dbReference type="PROSITE" id="PS50878"/>
    </source>
</evidence>
<dbReference type="InterPro" id="IPR012337">
    <property type="entry name" value="RNaseH-like_sf"/>
</dbReference>
<feature type="compositionally biased region" description="Basic and acidic residues" evidence="2">
    <location>
        <begin position="514"/>
        <end position="528"/>
    </location>
</feature>
<feature type="compositionally biased region" description="Polar residues" evidence="2">
    <location>
        <begin position="395"/>
        <end position="414"/>
    </location>
</feature>
<dbReference type="Gene3D" id="3.30.420.10">
    <property type="entry name" value="Ribonuclease H-like superfamily/Ribonuclease H"/>
    <property type="match status" value="1"/>
</dbReference>
<dbReference type="InterPro" id="IPR036397">
    <property type="entry name" value="RNaseH_sf"/>
</dbReference>
<dbReference type="Pfam" id="PF13456">
    <property type="entry name" value="RVT_3"/>
    <property type="match status" value="1"/>
</dbReference>
<dbReference type="InterPro" id="IPR000477">
    <property type="entry name" value="RT_dom"/>
</dbReference>
<feature type="compositionally biased region" description="Basic and acidic residues" evidence="2">
    <location>
        <begin position="1"/>
        <end position="18"/>
    </location>
</feature>
<keyword evidence="1" id="KW-0862">Zinc</keyword>
<feature type="compositionally biased region" description="Basic and acidic residues" evidence="2">
    <location>
        <begin position="370"/>
        <end position="388"/>
    </location>
</feature>
<dbReference type="InterPro" id="IPR044730">
    <property type="entry name" value="RNase_H-like_dom_plant"/>
</dbReference>
<dbReference type="SUPFAM" id="SSF56219">
    <property type="entry name" value="DNase I-like"/>
    <property type="match status" value="1"/>
</dbReference>
<keyword evidence="6" id="KW-1185">Reference proteome</keyword>
<feature type="compositionally biased region" description="Basic residues" evidence="2">
    <location>
        <begin position="503"/>
        <end position="513"/>
    </location>
</feature>
<dbReference type="Pfam" id="PF14111">
    <property type="entry name" value="DUF4283"/>
    <property type="match status" value="1"/>
</dbReference>
<dbReference type="EMBL" id="JAWXYG010000002">
    <property type="protein sequence ID" value="KAK4281266.1"/>
    <property type="molecule type" value="Genomic_DNA"/>
</dbReference>
<feature type="region of interest" description="Disordered" evidence="2">
    <location>
        <begin position="496"/>
        <end position="539"/>
    </location>
</feature>
<gene>
    <name evidence="5" type="ORF">QN277_012785</name>
</gene>
<comment type="caution">
    <text evidence="5">The sequence shown here is derived from an EMBL/GenBank/DDBJ whole genome shotgun (WGS) entry which is preliminary data.</text>
</comment>
<dbReference type="Gene3D" id="3.60.10.10">
    <property type="entry name" value="Endonuclease/exonuclease/phosphatase"/>
    <property type="match status" value="1"/>
</dbReference>
<organism evidence="5 6">
    <name type="scientific">Acacia crassicarpa</name>
    <name type="common">northern wattle</name>
    <dbReference type="NCBI Taxonomy" id="499986"/>
    <lineage>
        <taxon>Eukaryota</taxon>
        <taxon>Viridiplantae</taxon>
        <taxon>Streptophyta</taxon>
        <taxon>Embryophyta</taxon>
        <taxon>Tracheophyta</taxon>
        <taxon>Spermatophyta</taxon>
        <taxon>Magnoliopsida</taxon>
        <taxon>eudicotyledons</taxon>
        <taxon>Gunneridae</taxon>
        <taxon>Pentapetalae</taxon>
        <taxon>rosids</taxon>
        <taxon>fabids</taxon>
        <taxon>Fabales</taxon>
        <taxon>Fabaceae</taxon>
        <taxon>Caesalpinioideae</taxon>
        <taxon>mimosoid clade</taxon>
        <taxon>Acacieae</taxon>
        <taxon>Acacia</taxon>
    </lineage>
</organism>
<dbReference type="InterPro" id="IPR026960">
    <property type="entry name" value="RVT-Znf"/>
</dbReference>
<dbReference type="SUPFAM" id="SSF53098">
    <property type="entry name" value="Ribonuclease H-like"/>
    <property type="match status" value="1"/>
</dbReference>
<feature type="domain" description="Reverse transcriptase" evidence="4">
    <location>
        <begin position="1058"/>
        <end position="1339"/>
    </location>
</feature>
<feature type="region of interest" description="Disordered" evidence="2">
    <location>
        <begin position="355"/>
        <end position="423"/>
    </location>
</feature>
<dbReference type="CDD" id="cd01650">
    <property type="entry name" value="RT_nLTR_like"/>
    <property type="match status" value="1"/>
</dbReference>
<dbReference type="PANTHER" id="PTHR31635">
    <property type="entry name" value="REVERSE TRANSCRIPTASE DOMAIN-CONTAINING PROTEIN-RELATED"/>
    <property type="match status" value="1"/>
</dbReference>
<evidence type="ECO:0000256" key="1">
    <source>
        <dbReference type="PROSITE-ProRule" id="PRU00047"/>
    </source>
</evidence>
<dbReference type="InterPro" id="IPR025558">
    <property type="entry name" value="DUF4283"/>
</dbReference>
<feature type="compositionally biased region" description="Basic and acidic residues" evidence="2">
    <location>
        <begin position="38"/>
        <end position="68"/>
    </location>
</feature>
<feature type="domain" description="CCHC-type" evidence="3">
    <location>
        <begin position="331"/>
        <end position="345"/>
    </location>
</feature>
<sequence length="1870" mass="212918">MSVREKDREKVRVRDQWRGTRTANGGKEGPGGGDGDDDGGKETFQHDPGVHGKEFVFGKMAKERKSEEESSEGTKSNLKPTPARLSYRDKLLSPGCAGFLVEHSEEDDIMKGWKAYFHKMNEKEPQGDLEDSDEEENQTTRRIEGKPGKLHFTEEEYSAWCLPWMNSLIIKVLGASLPTYVIRDRVNRMWRPKDPLKLIPLSNGYYIASFSNKEDRDYAFQEGPWMIEDHYLIVQRWRPNFNPWKADLHCHIAAWVRLPDIPFEFYNVESLRRLGNMIGRMIKVDRSTSIYDKGGFARICVEIDLKQPLLPTYVVFGEERPIVYEGLHHVCFSCGRYGHQKSDCPIFESTGNDHGSVQVTAKDGLGVNKGEMKTKGSDGEGGKRDQPAYEKVAVNGTQSSQAKTRVTGGNSPENSDGDVNETSPFSKLRILRRDFSRSSSWNNLGKGINGDLLGNATPQSQEAKHNMRKSSLKKEEQMPLKENKDGLTLANNSKKAEWVPVGSKRKSVAKGKAKGKENTPPARRDARKMPLGHTLKPTTPNSFVILQDMEAPPNVSLCEEPMADSGMNLALDFKDNMNSTSANLLVQTAMVMGGVEDPVTPQTVRDLKTHYRLDFIAVLETRCTKEASLSRAQQLGFPNMELIDCEGYSGGIWCLWEHSISSISVIERHHQFMHLQVTGAAGNSWMLTVVYASPTCASRRLLWDNLSRLAFLIQGPWLLGGDFNGTLLFCERRSPATFRSSVDRDFSRWVEDHDMRDVGFFGPEFTWKRGSSEARLDRMLSNDQWTGMFPNASVAHLPFYKSDHRPLLLCLDKSMHTSPPNRPFRFIAAWVLHDQFDEFVRQSWFPNMEWTQNTCQFANACSKWNKEVFRHTEGRKKFLMRRLDGINKVVSRVGLTPKYESLQLEIWKELEDVLLQESLIWAQKARAEWTVFGDRNTRYFHARANRRRKAQRIEAIKDGNDQWVYDTSLIKHMATGFFSNLLTEDCSIRPTINCNMSFPRIDEEKLRWCNRELSAIEIKEALFHMGALKSPGPDGLNALFYQNQWNTVGDSVVTYVRYLFANPQVIKEVNGTLIVLIPKKEHPESMGDLRPISLCNVIYKTLSKVLVNRIKDILPLVIAPTQCSFVPGRHSSDNIIVAQEVIHTMRSMRKKKGFLAIKIDLEKAYDRVNWNFVLNCLQELNLPSRLTEVIEQCISSPTMQLLWNGDKAEVFIPSRGVRQGDPLSPYLFVICMEKLAHLIQSEIDNKKWRPIHLTRSGPPISHLFFADDIILFAEASMDQVDVINKCLKVFCDSSGLKINQQKTKVCFSKNVSHPRRSELCGSLGFSITSDLGKYLGVPLHHKRVTKESFHYVVDKVKTRLSSWKARSLSSAGRATLISSVTTAIPGYVMQTSSLPSSTCEILDQSNRQFLWGSTENQKKIPLVAWDATCRPKASGGLGLRQTRFYNQAFLMKIGWQLASKREEFWVKVIRSKYNCGTDVLPMIDRSKPGSNLWNGIKHTWNKVKDGIEERPNGLLRWKWTKDGQFTVKSAYDSLRPLANLPDKLWGSIWKIKAPERCKIFLWLVLHNRLLTNVSRCKRGLSEDGRCPVSKVDLETLLHVLRDCPGTHELWRQIVPSHLWNTFTSLDLDSWMRWNLTSRGGSQKSEEWKQLFAIICWWLWKRRNSFVFEDTSVSNFAVLASVSSIRNCLNEARDRWGIGGIKKRTLNLPEDHWQAPPANWVKINTDGAFSHSSSGVASGGILRNDDGEFVQAFLFKGEEGDSLTAELWGCLLGLKLAWDRGFKNVILEVDSAEAVELMRRPMNDAHEDHCLVEEIHAVIHRSWTIQFQLVSRWVNTAADHLAKLGLSSLPGFHVVSFPDMTLARILEHDKG</sequence>
<evidence type="ECO:0008006" key="7">
    <source>
        <dbReference type="Google" id="ProtNLM"/>
    </source>
</evidence>
<feature type="region of interest" description="Disordered" evidence="2">
    <location>
        <begin position="1"/>
        <end position="82"/>
    </location>
</feature>
<reference evidence="5" key="1">
    <citation type="submission" date="2023-10" db="EMBL/GenBank/DDBJ databases">
        <title>Chromosome-level genome of the transformable northern wattle, Acacia crassicarpa.</title>
        <authorList>
            <person name="Massaro I."/>
            <person name="Sinha N.R."/>
            <person name="Poethig S."/>
            <person name="Leichty A.R."/>
        </authorList>
    </citation>
    <scope>NUCLEOTIDE SEQUENCE</scope>
    <source>
        <strain evidence="5">Acra3RX</strain>
        <tissue evidence="5">Leaf</tissue>
    </source>
</reference>
<evidence type="ECO:0000313" key="6">
    <source>
        <dbReference type="Proteomes" id="UP001293593"/>
    </source>
</evidence>
<protein>
    <recommendedName>
        <fullName evidence="7">Reverse transcriptase</fullName>
    </recommendedName>
</protein>
<dbReference type="InterPro" id="IPR005135">
    <property type="entry name" value="Endo/exonuclease/phosphatase"/>
</dbReference>
<feature type="region of interest" description="Disordered" evidence="2">
    <location>
        <begin position="452"/>
        <end position="480"/>
    </location>
</feature>
<dbReference type="Proteomes" id="UP001293593">
    <property type="component" value="Unassembled WGS sequence"/>
</dbReference>
<dbReference type="PROSITE" id="PS50878">
    <property type="entry name" value="RT_POL"/>
    <property type="match status" value="1"/>
</dbReference>
<proteinExistence type="predicted"/>
<dbReference type="PROSITE" id="PS50158">
    <property type="entry name" value="ZF_CCHC"/>
    <property type="match status" value="1"/>
</dbReference>